<protein>
    <recommendedName>
        <fullName evidence="3">Glycosyl transferase family 2</fullName>
    </recommendedName>
</protein>
<gene>
    <name evidence="1" type="ORF">SAMN05216464_10294</name>
</gene>
<proteinExistence type="predicted"/>
<dbReference type="STRING" id="1391627.SAMN05216464_10294"/>
<keyword evidence="2" id="KW-1185">Reference proteome</keyword>
<evidence type="ECO:0000313" key="1">
    <source>
        <dbReference type="EMBL" id="SDD62142.1"/>
    </source>
</evidence>
<evidence type="ECO:0000313" key="2">
    <source>
        <dbReference type="Proteomes" id="UP000199072"/>
    </source>
</evidence>
<accession>A0A1G6W8F3</accession>
<dbReference type="Proteomes" id="UP000199072">
    <property type="component" value="Unassembled WGS sequence"/>
</dbReference>
<dbReference type="RefSeq" id="WP_091145396.1">
    <property type="nucleotide sequence ID" value="NZ_FNAI01000002.1"/>
</dbReference>
<evidence type="ECO:0008006" key="3">
    <source>
        <dbReference type="Google" id="ProtNLM"/>
    </source>
</evidence>
<sequence length="297" mass="34346">MKIAVHVLAYNVNRFLSVVLKSIEPHVDKIYVVHSQRPWQYVESSRLSKTNPTTISDIVTAAAGSDKVEIIQGDWLTEEDMRNECLEKARAEGFDWFLIEDADEFYLDSTWEQIKRELSTNTTDDLLITTWYNFWKSSHYVLVNEDGSIKGTNAGFAIRCASKAKFTNKRLCDAQSVKVIDCPCYHYGYVMSDVEMEEKISTWGHATDFNPVDWFKYKWVYWNKSTKFLHPTVPGSWNNAIRFPLEQPYFGAYFALPVSTSEVPGFSSWLKMETYDVKIKAKRFAKSVKKVLKSLSK</sequence>
<dbReference type="AlphaFoldDB" id="A0A1G6W8F3"/>
<dbReference type="EMBL" id="FNAI01000002">
    <property type="protein sequence ID" value="SDD62142.1"/>
    <property type="molecule type" value="Genomic_DNA"/>
</dbReference>
<dbReference type="OrthoDB" id="9815923at2"/>
<organism evidence="1 2">
    <name type="scientific">Mucilaginibacter pineti</name>
    <dbReference type="NCBI Taxonomy" id="1391627"/>
    <lineage>
        <taxon>Bacteria</taxon>
        <taxon>Pseudomonadati</taxon>
        <taxon>Bacteroidota</taxon>
        <taxon>Sphingobacteriia</taxon>
        <taxon>Sphingobacteriales</taxon>
        <taxon>Sphingobacteriaceae</taxon>
        <taxon>Mucilaginibacter</taxon>
    </lineage>
</organism>
<reference evidence="1 2" key="1">
    <citation type="submission" date="2016-10" db="EMBL/GenBank/DDBJ databases">
        <authorList>
            <person name="de Groot N.N."/>
        </authorList>
    </citation>
    <scope>NUCLEOTIDE SEQUENCE [LARGE SCALE GENOMIC DNA]</scope>
    <source>
        <strain evidence="1 2">47C3B</strain>
    </source>
</reference>
<name>A0A1G6W8F3_9SPHI</name>